<evidence type="ECO:0000256" key="1">
    <source>
        <dbReference type="SAM" id="Phobius"/>
    </source>
</evidence>
<feature type="transmembrane region" description="Helical" evidence="1">
    <location>
        <begin position="194"/>
        <end position="213"/>
    </location>
</feature>
<accession>E0S009</accession>
<dbReference type="Proteomes" id="UP000001299">
    <property type="component" value="Chromosome 1"/>
</dbReference>
<dbReference type="HOGENOM" id="CLU_547115_0_0_9"/>
<dbReference type="RefSeq" id="WP_013279867.1">
    <property type="nucleotide sequence ID" value="NC_014387.1"/>
</dbReference>
<feature type="transmembrane region" description="Helical" evidence="1">
    <location>
        <begin position="220"/>
        <end position="237"/>
    </location>
</feature>
<dbReference type="eggNOG" id="ENOG5033VDG">
    <property type="taxonomic scope" value="Bacteria"/>
</dbReference>
<evidence type="ECO:0000313" key="2">
    <source>
        <dbReference type="EMBL" id="ADL33210.1"/>
    </source>
</evidence>
<feature type="transmembrane region" description="Helical" evidence="1">
    <location>
        <begin position="330"/>
        <end position="346"/>
    </location>
</feature>
<evidence type="ECO:0008006" key="4">
    <source>
        <dbReference type="Google" id="ProtNLM"/>
    </source>
</evidence>
<name>E0S009_BUTPB</name>
<feature type="transmembrane region" description="Helical" evidence="1">
    <location>
        <begin position="270"/>
        <end position="293"/>
    </location>
</feature>
<protein>
    <recommendedName>
        <fullName evidence="4">Dolichyl-phosphate-mannose-protein mannosyltransferase</fullName>
    </recommendedName>
</protein>
<proteinExistence type="predicted"/>
<feature type="transmembrane region" description="Helical" evidence="1">
    <location>
        <begin position="88"/>
        <end position="109"/>
    </location>
</feature>
<dbReference type="EMBL" id="CP001810">
    <property type="protein sequence ID" value="ADL33210.1"/>
    <property type="molecule type" value="Genomic_DNA"/>
</dbReference>
<keyword evidence="1" id="KW-0472">Membrane</keyword>
<keyword evidence="3" id="KW-1185">Reference proteome</keyword>
<keyword evidence="1" id="KW-0812">Transmembrane</keyword>
<evidence type="ECO:0000313" key="3">
    <source>
        <dbReference type="Proteomes" id="UP000001299"/>
    </source>
</evidence>
<feature type="transmembrane region" description="Helical" evidence="1">
    <location>
        <begin position="353"/>
        <end position="373"/>
    </location>
</feature>
<dbReference type="KEGG" id="bpb:bpr_I0462"/>
<organism evidence="2 3">
    <name type="scientific">Butyrivibrio proteoclasticus (strain ATCC 51982 / DSM 14932 / B316)</name>
    <name type="common">Clostridium proteoclasticum</name>
    <dbReference type="NCBI Taxonomy" id="515622"/>
    <lineage>
        <taxon>Bacteria</taxon>
        <taxon>Bacillati</taxon>
        <taxon>Bacillota</taxon>
        <taxon>Clostridia</taxon>
        <taxon>Lachnospirales</taxon>
        <taxon>Lachnospiraceae</taxon>
        <taxon>Butyrivibrio</taxon>
    </lineage>
</organism>
<keyword evidence="1" id="KW-1133">Transmembrane helix</keyword>
<feature type="transmembrane region" description="Helical" evidence="1">
    <location>
        <begin position="7"/>
        <end position="26"/>
    </location>
</feature>
<feature type="transmembrane region" description="Helical" evidence="1">
    <location>
        <begin position="170"/>
        <end position="188"/>
    </location>
</feature>
<gene>
    <name evidence="2" type="ordered locus">bpr_I0462</name>
</gene>
<feature type="transmembrane region" description="Helical" evidence="1">
    <location>
        <begin position="140"/>
        <end position="161"/>
    </location>
</feature>
<feature type="transmembrane region" description="Helical" evidence="1">
    <location>
        <begin position="305"/>
        <end position="324"/>
    </location>
</feature>
<dbReference type="AlphaFoldDB" id="E0S009"/>
<sequence length="498" mass="55850">MKKLSIVITTLLAAVFIALVFIHIDINVNHYLAQMDADIASDTILTEVLYDNGFVTPDTWVGSTEVCVISAPNLAAFIYPLVGQNMNLSMGIACSIMMLLLLAVMMVYFKQIGFNWNEILASLIVLFSLSDIRTENQSMLFLWAAYYASHFIALFIILIFYNKSLEKNTVTLPVILITCVLAVLNGMQGLHADLYCYFPVLGIEIIRRLYFIIKKDNKSSWMITIWLFVITAISYATTEITSSFGMGASRNIRHAGEKFIGNVLPDMLGVIYFGDVKVIGALVCIIALIGYVLLVRKMKETDIGLWAPVVSFGICALALTFTTVESTPRYFITELFIAGIGVALFMRKFREQLALIGAALVLILGIIAGRYYYDQLVIGDRSAESSEYLVGAWMQENGYEYGYSTFDFANFITVDSNNAVKVRAVNSMNELKGCKWLTDSTWYPPVKSVDGETVYIASESKEADLKQFISDNNVNVVRREEIGSFKVYVFDKDYTIWE</sequence>
<reference evidence="2 3" key="1">
    <citation type="journal article" date="2010" name="PLoS ONE">
        <title>The glycobiome of the rumen bacterium Butyrivibrio proteoclasticus B316(T) highlights adaptation to a polysaccharide-rich environment.</title>
        <authorList>
            <person name="Kelly W.J."/>
            <person name="Leahy S.C."/>
            <person name="Altermann E."/>
            <person name="Yeoman C.J."/>
            <person name="Dunne J.C."/>
            <person name="Kong Z."/>
            <person name="Pacheco D.M."/>
            <person name="Li D."/>
            <person name="Noel S.J."/>
            <person name="Moon C.D."/>
            <person name="Cookson A.L."/>
            <person name="Attwood G.T."/>
        </authorList>
    </citation>
    <scope>NUCLEOTIDE SEQUENCE [LARGE SCALE GENOMIC DNA]</scope>
    <source>
        <strain evidence="3">ATCC 51982 / DSM 14932 / B316</strain>
    </source>
</reference>
<dbReference type="STRING" id="515622.bpr_I0462"/>